<proteinExistence type="predicted"/>
<sequence>MIELGSLVTQKGPDTDLYKVEKVVDRDRNLVKVRSVSTDATMSVDVNNLIQVTASDILKMQKDVKERAGDADNDVTDDPITDEQYALAQVRFNAFKRFEDGDLKTKEAVCAELKIGRSTFYTLLGQFDESVGVASMVVNSKGRKKGSTLLSEDQEDAILYCYNKYALKEWTLSYIHSKLQAECYNREILCPSLSAMRKRILDIDPADRTARREGKYTADDMYVRRKNRRLTRPLQELQLDHTLADIFLRSETDGKPIGRPYLSLAVCSYTGVIVGFHLSFDAPSSRTVSNLLLHALMPKIEFMEKLGLGGLIYPYYGKPEKIFTDNAKEFRSKNFRRACRKWAMKVSFRQSKQAGGKVERTFGALNTKFIHLQRGTTCSHPRRTRDFDPAKDSVMTYREFLIELTKAICQHNETADYKGKSPARRWREYYTDANGRMLLPEAIFNPKRFSLEVLPERSVTCTNCYVEYRGIQYDIGEAQDHTRRKLLVKPDALNIRMIWAYLSAKDKWIELDAVDKDILPRTMTEFLLQQKLLDQQGHLSPEGIKATQMLNEGHALNETKYRRAQEAGLIDTEYHSRSERPQQARPTYQKRDFTKRASAMLGES</sequence>
<accession>A0A239C4K5</accession>
<dbReference type="GO" id="GO:0003676">
    <property type="term" value="F:nucleic acid binding"/>
    <property type="evidence" value="ECO:0007669"/>
    <property type="project" value="InterPro"/>
</dbReference>
<dbReference type="AlphaFoldDB" id="A0A239C4K5"/>
<evidence type="ECO:0000313" key="3">
    <source>
        <dbReference type="EMBL" id="SNS14354.1"/>
    </source>
</evidence>
<dbReference type="EMBL" id="FZOL01000003">
    <property type="protein sequence ID" value="SNS14354.1"/>
    <property type="molecule type" value="Genomic_DNA"/>
</dbReference>
<dbReference type="PROSITE" id="PS50994">
    <property type="entry name" value="INTEGRASE"/>
    <property type="match status" value="1"/>
</dbReference>
<organism evidence="3 4">
    <name type="scientific">Pseudomonas japonica</name>
    <dbReference type="NCBI Taxonomy" id="256466"/>
    <lineage>
        <taxon>Bacteria</taxon>
        <taxon>Pseudomonadati</taxon>
        <taxon>Pseudomonadota</taxon>
        <taxon>Gammaproteobacteria</taxon>
        <taxon>Pseudomonadales</taxon>
        <taxon>Pseudomonadaceae</taxon>
        <taxon>Pseudomonas</taxon>
    </lineage>
</organism>
<protein>
    <submittedName>
        <fullName evidence="3">Integrase core domain-containing protein</fullName>
    </submittedName>
</protein>
<dbReference type="Proteomes" id="UP000198407">
    <property type="component" value="Unassembled WGS sequence"/>
</dbReference>
<dbReference type="InterPro" id="IPR001584">
    <property type="entry name" value="Integrase_cat-core"/>
</dbReference>
<gene>
    <name evidence="3" type="ORF">SAMN05444352_103334</name>
</gene>
<reference evidence="4" key="1">
    <citation type="submission" date="2017-06" db="EMBL/GenBank/DDBJ databases">
        <authorList>
            <person name="Varghese N."/>
            <person name="Submissions S."/>
        </authorList>
    </citation>
    <scope>NUCLEOTIDE SEQUENCE [LARGE SCALE GENOMIC DNA]</scope>
    <source>
        <strain evidence="4">DSM 22348</strain>
    </source>
</reference>
<feature type="domain" description="Integrase catalytic" evidence="2">
    <location>
        <begin position="229"/>
        <end position="430"/>
    </location>
</feature>
<dbReference type="InterPro" id="IPR012337">
    <property type="entry name" value="RNaseH-like_sf"/>
</dbReference>
<evidence type="ECO:0000256" key="1">
    <source>
        <dbReference type="SAM" id="MobiDB-lite"/>
    </source>
</evidence>
<dbReference type="Gene3D" id="3.30.420.10">
    <property type="entry name" value="Ribonuclease H-like superfamily/Ribonuclease H"/>
    <property type="match status" value="1"/>
</dbReference>
<evidence type="ECO:0000259" key="2">
    <source>
        <dbReference type="PROSITE" id="PS50994"/>
    </source>
</evidence>
<evidence type="ECO:0000313" key="4">
    <source>
        <dbReference type="Proteomes" id="UP000198407"/>
    </source>
</evidence>
<dbReference type="RefSeq" id="WP_042126183.1">
    <property type="nucleotide sequence ID" value="NZ_FZOL01000003.1"/>
</dbReference>
<dbReference type="STRING" id="1215104.GCA_000730585_02292"/>
<dbReference type="GO" id="GO:0015074">
    <property type="term" value="P:DNA integration"/>
    <property type="evidence" value="ECO:0007669"/>
    <property type="project" value="InterPro"/>
</dbReference>
<keyword evidence="4" id="KW-1185">Reference proteome</keyword>
<feature type="region of interest" description="Disordered" evidence="1">
    <location>
        <begin position="572"/>
        <end position="604"/>
    </location>
</feature>
<dbReference type="SUPFAM" id="SSF53098">
    <property type="entry name" value="Ribonuclease H-like"/>
    <property type="match status" value="1"/>
</dbReference>
<dbReference type="OrthoDB" id="501284at2"/>
<name>A0A239C4K5_9PSED</name>
<feature type="compositionally biased region" description="Basic and acidic residues" evidence="1">
    <location>
        <begin position="572"/>
        <end position="582"/>
    </location>
</feature>
<dbReference type="InterPro" id="IPR036397">
    <property type="entry name" value="RNaseH_sf"/>
</dbReference>